<comment type="subcellular location">
    <subcellularLocation>
        <location evidence="1">Cell membrane</location>
        <topology evidence="1">Multi-pass membrane protein</topology>
    </subcellularLocation>
</comment>
<reference evidence="8 9" key="1">
    <citation type="journal article" date="2011" name="J. Bacteriol.">
        <title>Genome sequence of Salinisphaera shabanensis, a gammaproteobacterium from the harsh, variable environment of the brine-seawater interface of the Shaban Deep in the Red Sea.</title>
        <authorList>
            <person name="Antunes A."/>
            <person name="Alam I."/>
            <person name="Bajic V.B."/>
            <person name="Stingl U."/>
        </authorList>
    </citation>
    <scope>NUCLEOTIDE SEQUENCE [LARGE SCALE GENOMIC DNA]</scope>
    <source>
        <strain evidence="8 9">E1L3A</strain>
    </source>
</reference>
<reference evidence="8 9" key="2">
    <citation type="journal article" date="2013" name="PLoS ONE">
        <title>INDIGO - INtegrated Data Warehouse of MIcrobial GenOmes with Examples from the Red Sea Extremophiles.</title>
        <authorList>
            <person name="Alam I."/>
            <person name="Antunes A."/>
            <person name="Kamau A.A."/>
            <person name="Ba Alawi W."/>
            <person name="Kalkatawi M."/>
            <person name="Stingl U."/>
            <person name="Bajic V.B."/>
        </authorList>
    </citation>
    <scope>NUCLEOTIDE SEQUENCE [LARGE SCALE GENOMIC DNA]</scope>
    <source>
        <strain evidence="8 9">E1L3A</strain>
    </source>
</reference>
<dbReference type="PROSITE" id="PS50850">
    <property type="entry name" value="MFS"/>
    <property type="match status" value="1"/>
</dbReference>
<evidence type="ECO:0000259" key="7">
    <source>
        <dbReference type="PROSITE" id="PS50850"/>
    </source>
</evidence>
<evidence type="ECO:0000256" key="3">
    <source>
        <dbReference type="ARBA" id="ARBA00022692"/>
    </source>
</evidence>
<dbReference type="InterPro" id="IPR011701">
    <property type="entry name" value="MFS"/>
</dbReference>
<feature type="transmembrane region" description="Helical" evidence="6">
    <location>
        <begin position="360"/>
        <end position="380"/>
    </location>
</feature>
<protein>
    <submittedName>
        <fullName evidence="8">Inner membrane protein</fullName>
    </submittedName>
</protein>
<accession>U2FX91</accession>
<evidence type="ECO:0000313" key="8">
    <source>
        <dbReference type="EMBL" id="ERJ20474.1"/>
    </source>
</evidence>
<dbReference type="SUPFAM" id="SSF103473">
    <property type="entry name" value="MFS general substrate transporter"/>
    <property type="match status" value="1"/>
</dbReference>
<feature type="transmembrane region" description="Helical" evidence="6">
    <location>
        <begin position="300"/>
        <end position="322"/>
    </location>
</feature>
<dbReference type="OrthoDB" id="2957247at2"/>
<gene>
    <name evidence="8" type="ORF">SSPSH_000584</name>
</gene>
<dbReference type="PANTHER" id="PTHR43124">
    <property type="entry name" value="PURINE EFFLUX PUMP PBUE"/>
    <property type="match status" value="1"/>
</dbReference>
<evidence type="ECO:0000256" key="6">
    <source>
        <dbReference type="SAM" id="Phobius"/>
    </source>
</evidence>
<feature type="transmembrane region" description="Helical" evidence="6">
    <location>
        <begin position="241"/>
        <end position="263"/>
    </location>
</feature>
<dbReference type="RefSeq" id="WP_006914126.1">
    <property type="nucleotide sequence ID" value="NZ_AFNV02000003.1"/>
</dbReference>
<evidence type="ECO:0000256" key="4">
    <source>
        <dbReference type="ARBA" id="ARBA00022989"/>
    </source>
</evidence>
<dbReference type="GO" id="GO:0022857">
    <property type="term" value="F:transmembrane transporter activity"/>
    <property type="evidence" value="ECO:0007669"/>
    <property type="project" value="InterPro"/>
</dbReference>
<dbReference type="PANTHER" id="PTHR43124:SF3">
    <property type="entry name" value="CHLORAMPHENICOL EFFLUX PUMP RV0191"/>
    <property type="match status" value="1"/>
</dbReference>
<feature type="transmembrane region" description="Helical" evidence="6">
    <location>
        <begin position="275"/>
        <end position="294"/>
    </location>
</feature>
<keyword evidence="4 6" id="KW-1133">Transmembrane helix</keyword>
<feature type="transmembrane region" description="Helical" evidence="6">
    <location>
        <begin position="97"/>
        <end position="114"/>
    </location>
</feature>
<feature type="transmembrane region" description="Helical" evidence="6">
    <location>
        <begin position="207"/>
        <end position="229"/>
    </location>
</feature>
<dbReference type="InterPro" id="IPR020846">
    <property type="entry name" value="MFS_dom"/>
</dbReference>
<dbReference type="Gene3D" id="1.20.1250.20">
    <property type="entry name" value="MFS general substrate transporter like domains"/>
    <property type="match status" value="2"/>
</dbReference>
<evidence type="ECO:0000313" key="9">
    <source>
        <dbReference type="Proteomes" id="UP000006242"/>
    </source>
</evidence>
<organism evidence="8 9">
    <name type="scientific">Salinisphaera shabanensis E1L3A</name>
    <dbReference type="NCBI Taxonomy" id="1033802"/>
    <lineage>
        <taxon>Bacteria</taxon>
        <taxon>Pseudomonadati</taxon>
        <taxon>Pseudomonadota</taxon>
        <taxon>Gammaproteobacteria</taxon>
        <taxon>Salinisphaerales</taxon>
        <taxon>Salinisphaeraceae</taxon>
        <taxon>Salinisphaera</taxon>
    </lineage>
</organism>
<keyword evidence="2" id="KW-1003">Cell membrane</keyword>
<proteinExistence type="predicted"/>
<sequence>MPRTWPLAIGGALATAIAFGPARVGFGLFLPVFRDEFALSTSAAGLIASGAFAGFFLALLLTAWLVVTRGPRLAVSLGCFAAMAGMVVVAISQNAIMLALGTVLAATSAGFCWSPFNDAAERGVPLAQRERTLSIISTGTAAGIVGAGVLALAVAGLDNGWRTVWVVFSLAALATAAVNLYGLARLPRSATPTVPSGWLKSLVTRPGWPLLCIALSFGLTNGFYLSFAVDHLSQAGGLPGISTALSGPVLYMALGAGGVVGFLTADIKARIGLTALVRGIFVCSLLSLLLVGLLPTQWSALLVSAALQGACIMVLSAIFSFWSSHLHPNLPTIGFTATLTMFALGNIIGPALGGFAAGPLGLAGTFVANAAISLATVVFFPGKPRREALGDNTS</sequence>
<dbReference type="GO" id="GO:0005886">
    <property type="term" value="C:plasma membrane"/>
    <property type="evidence" value="ECO:0007669"/>
    <property type="project" value="UniProtKB-SubCell"/>
</dbReference>
<feature type="transmembrane region" description="Helical" evidence="6">
    <location>
        <begin position="43"/>
        <end position="66"/>
    </location>
</feature>
<feature type="transmembrane region" description="Helical" evidence="6">
    <location>
        <begin position="163"/>
        <end position="186"/>
    </location>
</feature>
<feature type="domain" description="Major facilitator superfamily (MFS) profile" evidence="7">
    <location>
        <begin position="1"/>
        <end position="385"/>
    </location>
</feature>
<dbReference type="InterPro" id="IPR050189">
    <property type="entry name" value="MFS_Efflux_Transporters"/>
</dbReference>
<dbReference type="Pfam" id="PF07690">
    <property type="entry name" value="MFS_1"/>
    <property type="match status" value="1"/>
</dbReference>
<keyword evidence="3 6" id="KW-0812">Transmembrane</keyword>
<evidence type="ECO:0000256" key="2">
    <source>
        <dbReference type="ARBA" id="ARBA00022475"/>
    </source>
</evidence>
<evidence type="ECO:0000256" key="1">
    <source>
        <dbReference type="ARBA" id="ARBA00004651"/>
    </source>
</evidence>
<dbReference type="EMBL" id="AFNV02000003">
    <property type="protein sequence ID" value="ERJ20474.1"/>
    <property type="molecule type" value="Genomic_DNA"/>
</dbReference>
<dbReference type="eggNOG" id="COG2814">
    <property type="taxonomic scope" value="Bacteria"/>
</dbReference>
<feature type="transmembrane region" description="Helical" evidence="6">
    <location>
        <begin position="135"/>
        <end position="157"/>
    </location>
</feature>
<dbReference type="STRING" id="1033802.SSPSH_000584"/>
<dbReference type="Proteomes" id="UP000006242">
    <property type="component" value="Unassembled WGS sequence"/>
</dbReference>
<dbReference type="InterPro" id="IPR036259">
    <property type="entry name" value="MFS_trans_sf"/>
</dbReference>
<feature type="transmembrane region" description="Helical" evidence="6">
    <location>
        <begin position="329"/>
        <end position="348"/>
    </location>
</feature>
<dbReference type="AlphaFoldDB" id="U2FX91"/>
<comment type="caution">
    <text evidence="8">The sequence shown here is derived from an EMBL/GenBank/DDBJ whole genome shotgun (WGS) entry which is preliminary data.</text>
</comment>
<feature type="transmembrane region" description="Helical" evidence="6">
    <location>
        <begin position="73"/>
        <end position="91"/>
    </location>
</feature>
<keyword evidence="5 6" id="KW-0472">Membrane</keyword>
<name>U2FX91_9GAMM</name>
<keyword evidence="9" id="KW-1185">Reference proteome</keyword>
<evidence type="ECO:0000256" key="5">
    <source>
        <dbReference type="ARBA" id="ARBA00023136"/>
    </source>
</evidence>